<feature type="domain" description="PINIT" evidence="14">
    <location>
        <begin position="113"/>
        <end position="276"/>
    </location>
</feature>
<accession>A0A2B7XZI2</accession>
<dbReference type="Pfam" id="PF14324">
    <property type="entry name" value="PINIT"/>
    <property type="match status" value="1"/>
</dbReference>
<name>A0A2B7XZI2_9EURO</name>
<dbReference type="InterPro" id="IPR013083">
    <property type="entry name" value="Znf_RING/FYVE/PHD"/>
</dbReference>
<feature type="region of interest" description="Disordered" evidence="11">
    <location>
        <begin position="82"/>
        <end position="101"/>
    </location>
</feature>
<dbReference type="Proteomes" id="UP000223968">
    <property type="component" value="Unassembled WGS sequence"/>
</dbReference>
<reference evidence="15 16" key="1">
    <citation type="submission" date="2017-10" db="EMBL/GenBank/DDBJ databases">
        <title>Comparative genomics in systemic dimorphic fungi from Ajellomycetaceae.</title>
        <authorList>
            <person name="Munoz J.F."/>
            <person name="Mcewen J.G."/>
            <person name="Clay O.K."/>
            <person name="Cuomo C.A."/>
        </authorList>
    </citation>
    <scope>NUCLEOTIDE SEQUENCE [LARGE SCALE GENOMIC DNA]</scope>
    <source>
        <strain evidence="15 16">UAMH5409</strain>
    </source>
</reference>
<dbReference type="InterPro" id="IPR004181">
    <property type="entry name" value="Znf_MIZ"/>
</dbReference>
<evidence type="ECO:0000259" key="14">
    <source>
        <dbReference type="PROSITE" id="PS51466"/>
    </source>
</evidence>
<dbReference type="PROSITE" id="PS50800">
    <property type="entry name" value="SAP"/>
    <property type="match status" value="1"/>
</dbReference>
<dbReference type="SUPFAM" id="SSF68906">
    <property type="entry name" value="SAP domain"/>
    <property type="match status" value="1"/>
</dbReference>
<evidence type="ECO:0000256" key="4">
    <source>
        <dbReference type="ARBA" id="ARBA00022679"/>
    </source>
</evidence>
<keyword evidence="9" id="KW-0539">Nucleus</keyword>
<dbReference type="InterPro" id="IPR036361">
    <property type="entry name" value="SAP_dom_sf"/>
</dbReference>
<dbReference type="GO" id="GO:0016925">
    <property type="term" value="P:protein sumoylation"/>
    <property type="evidence" value="ECO:0007669"/>
    <property type="project" value="UniProtKB-UniPathway"/>
</dbReference>
<dbReference type="Gene3D" id="2.60.120.780">
    <property type="entry name" value="PINIT domain"/>
    <property type="match status" value="1"/>
</dbReference>
<protein>
    <recommendedName>
        <fullName evidence="17">SUMO ligase SizA</fullName>
    </recommendedName>
</protein>
<dbReference type="InterPro" id="IPR031141">
    <property type="entry name" value="SIZ1/2_SP-RING"/>
</dbReference>
<dbReference type="InterPro" id="IPR023321">
    <property type="entry name" value="PINIT"/>
</dbReference>
<comment type="caution">
    <text evidence="15">The sequence shown here is derived from an EMBL/GenBank/DDBJ whole genome shotgun (WGS) entry which is preliminary data.</text>
</comment>
<organism evidence="15 16">
    <name type="scientific">Helicocarpus griseus UAMH5409</name>
    <dbReference type="NCBI Taxonomy" id="1447875"/>
    <lineage>
        <taxon>Eukaryota</taxon>
        <taxon>Fungi</taxon>
        <taxon>Dikarya</taxon>
        <taxon>Ascomycota</taxon>
        <taxon>Pezizomycotina</taxon>
        <taxon>Eurotiomycetes</taxon>
        <taxon>Eurotiomycetidae</taxon>
        <taxon>Onygenales</taxon>
        <taxon>Ajellomycetaceae</taxon>
        <taxon>Helicocarpus</taxon>
    </lineage>
</organism>
<dbReference type="InterPro" id="IPR003034">
    <property type="entry name" value="SAP_dom"/>
</dbReference>
<evidence type="ECO:0008006" key="17">
    <source>
        <dbReference type="Google" id="ProtNLM"/>
    </source>
</evidence>
<dbReference type="GO" id="GO:0008270">
    <property type="term" value="F:zinc ion binding"/>
    <property type="evidence" value="ECO:0007669"/>
    <property type="project" value="UniProtKB-KW"/>
</dbReference>
<dbReference type="PROSITE" id="PS51044">
    <property type="entry name" value="ZF_SP_RING"/>
    <property type="match status" value="1"/>
</dbReference>
<feature type="domain" description="SP-RING-type" evidence="13">
    <location>
        <begin position="285"/>
        <end position="366"/>
    </location>
</feature>
<evidence type="ECO:0000259" key="13">
    <source>
        <dbReference type="PROSITE" id="PS51044"/>
    </source>
</evidence>
<comment type="subcellular location">
    <subcellularLocation>
        <location evidence="1">Nucleus</location>
    </subcellularLocation>
</comment>
<evidence type="ECO:0000313" key="16">
    <source>
        <dbReference type="Proteomes" id="UP000223968"/>
    </source>
</evidence>
<dbReference type="OrthoDB" id="28127at2759"/>
<dbReference type="GO" id="GO:0000785">
    <property type="term" value="C:chromatin"/>
    <property type="evidence" value="ECO:0007669"/>
    <property type="project" value="TreeGrafter"/>
</dbReference>
<keyword evidence="5" id="KW-0479">Metal-binding</keyword>
<evidence type="ECO:0000256" key="7">
    <source>
        <dbReference type="ARBA" id="ARBA00022786"/>
    </source>
</evidence>
<feature type="compositionally biased region" description="Polar residues" evidence="11">
    <location>
        <begin position="429"/>
        <end position="455"/>
    </location>
</feature>
<sequence length="525" mass="57932">MAATGQDTQADLQKVVNLVRSPSLLNVQLKDILRSENLPVSGVKAVLQDRVIERLERFFRSGQLDRYNQLKRVVYMTSHVQMPPTPTHSSPTYQQSHSAASPYTPQTISPFPIPMTPAHSFSTGRLSFKDSPFYSILEPLTPVKECKVRESTRDSVTLDVVLSQANAARLQKDPSLRVMVYCAADSGLTPYTKCDIAFPHQVELKANLDDVKANLRGLKNRPGSTRPADITDRMRKSPGFANRVKYFIVINLVQKHPVEELVKQLQARKIISAEQVIREMKDKAEDTDIVATSAVMSLKCPLSTLRIAVPCRSMICSHNQCFDATSFLQLQEQAPTWTCPVCNKSTSFESLQVDQYVDNILQSTPSTVDQVTVEPDGKWSIAKEGDDPTAGGNPSPPSDGEDDDLIEIQDSRSVTLKRELSTAPLALQATPSAQSREVSSVPSASRPTPNNNKRPASQVIDLTISDDEDEPPRPAKRPHIQSSSQYARNGYSDFNSRSNMANGNFGISSASDSNSPALNSYYYDA</sequence>
<dbReference type="InterPro" id="IPR038654">
    <property type="entry name" value="PINIT_sf"/>
</dbReference>
<dbReference type="Pfam" id="PF02037">
    <property type="entry name" value="SAP"/>
    <property type="match status" value="1"/>
</dbReference>
<dbReference type="PANTHER" id="PTHR10782:SF100">
    <property type="entry name" value="LIGASE SIZA, PUTATIVE (AFU_ORTHOLOGUE AFUA_6G05240)-RELATED"/>
    <property type="match status" value="1"/>
</dbReference>
<keyword evidence="8" id="KW-0862">Zinc</keyword>
<dbReference type="GO" id="GO:0005634">
    <property type="term" value="C:nucleus"/>
    <property type="evidence" value="ECO:0007669"/>
    <property type="project" value="UniProtKB-SubCell"/>
</dbReference>
<dbReference type="SMART" id="SM00513">
    <property type="entry name" value="SAP"/>
    <property type="match status" value="1"/>
</dbReference>
<feature type="region of interest" description="Disordered" evidence="11">
    <location>
        <begin position="425"/>
        <end position="525"/>
    </location>
</feature>
<comment type="pathway">
    <text evidence="2">Protein modification; protein sumoylation.</text>
</comment>
<evidence type="ECO:0000256" key="2">
    <source>
        <dbReference type="ARBA" id="ARBA00004718"/>
    </source>
</evidence>
<evidence type="ECO:0000256" key="6">
    <source>
        <dbReference type="ARBA" id="ARBA00022771"/>
    </source>
</evidence>
<feature type="compositionally biased region" description="Polar residues" evidence="11">
    <location>
        <begin position="87"/>
        <end position="101"/>
    </location>
</feature>
<evidence type="ECO:0000256" key="5">
    <source>
        <dbReference type="ARBA" id="ARBA00022723"/>
    </source>
</evidence>
<dbReference type="PANTHER" id="PTHR10782">
    <property type="entry name" value="ZINC FINGER MIZ DOMAIN-CONTAINING PROTEIN"/>
    <property type="match status" value="1"/>
</dbReference>
<keyword evidence="7" id="KW-0833">Ubl conjugation pathway</keyword>
<evidence type="ECO:0000313" key="15">
    <source>
        <dbReference type="EMBL" id="PGH14430.1"/>
    </source>
</evidence>
<evidence type="ECO:0000256" key="10">
    <source>
        <dbReference type="PROSITE-ProRule" id="PRU00452"/>
    </source>
</evidence>
<keyword evidence="4" id="KW-0808">Transferase</keyword>
<dbReference type="EMBL" id="PDNB01000035">
    <property type="protein sequence ID" value="PGH14430.1"/>
    <property type="molecule type" value="Genomic_DNA"/>
</dbReference>
<evidence type="ECO:0000256" key="1">
    <source>
        <dbReference type="ARBA" id="ARBA00004123"/>
    </source>
</evidence>
<comment type="similarity">
    <text evidence="3">Belongs to the PIAS family.</text>
</comment>
<keyword evidence="16" id="KW-1185">Reference proteome</keyword>
<feature type="domain" description="SAP" evidence="12">
    <location>
        <begin position="21"/>
        <end position="55"/>
    </location>
</feature>
<evidence type="ECO:0000256" key="8">
    <source>
        <dbReference type="ARBA" id="ARBA00022833"/>
    </source>
</evidence>
<evidence type="ECO:0000256" key="3">
    <source>
        <dbReference type="ARBA" id="ARBA00005383"/>
    </source>
</evidence>
<proteinExistence type="inferred from homology"/>
<dbReference type="Gene3D" id="3.30.40.10">
    <property type="entry name" value="Zinc/RING finger domain, C3HC4 (zinc finger)"/>
    <property type="match status" value="1"/>
</dbReference>
<dbReference type="GO" id="GO:0061665">
    <property type="term" value="F:SUMO ligase activity"/>
    <property type="evidence" value="ECO:0007669"/>
    <property type="project" value="TreeGrafter"/>
</dbReference>
<feature type="compositionally biased region" description="Polar residues" evidence="11">
    <location>
        <begin position="480"/>
        <end position="518"/>
    </location>
</feature>
<evidence type="ECO:0000256" key="9">
    <source>
        <dbReference type="ARBA" id="ARBA00023242"/>
    </source>
</evidence>
<dbReference type="PROSITE" id="PS51466">
    <property type="entry name" value="PINIT"/>
    <property type="match status" value="1"/>
</dbReference>
<gene>
    <name evidence="15" type="ORF">AJ79_03073</name>
</gene>
<dbReference type="AlphaFoldDB" id="A0A2B7XZI2"/>
<dbReference type="CDD" id="cd16792">
    <property type="entry name" value="SP-RING_Siz-like"/>
    <property type="match status" value="1"/>
</dbReference>
<keyword evidence="6 10" id="KW-0863">Zinc-finger</keyword>
<dbReference type="STRING" id="1447875.A0A2B7XZI2"/>
<feature type="region of interest" description="Disordered" evidence="11">
    <location>
        <begin position="379"/>
        <end position="404"/>
    </location>
</feature>
<dbReference type="UniPathway" id="UPA00886"/>
<dbReference type="Pfam" id="PF02891">
    <property type="entry name" value="zf-MIZ"/>
    <property type="match status" value="1"/>
</dbReference>
<evidence type="ECO:0000259" key="12">
    <source>
        <dbReference type="PROSITE" id="PS50800"/>
    </source>
</evidence>
<evidence type="ECO:0000256" key="11">
    <source>
        <dbReference type="SAM" id="MobiDB-lite"/>
    </source>
</evidence>